<evidence type="ECO:0000313" key="2">
    <source>
        <dbReference type="Proteomes" id="UP000499080"/>
    </source>
</evidence>
<organism evidence="1 2">
    <name type="scientific">Araneus ventricosus</name>
    <name type="common">Orbweaver spider</name>
    <name type="synonym">Epeira ventricosa</name>
    <dbReference type="NCBI Taxonomy" id="182803"/>
    <lineage>
        <taxon>Eukaryota</taxon>
        <taxon>Metazoa</taxon>
        <taxon>Ecdysozoa</taxon>
        <taxon>Arthropoda</taxon>
        <taxon>Chelicerata</taxon>
        <taxon>Arachnida</taxon>
        <taxon>Araneae</taxon>
        <taxon>Araneomorphae</taxon>
        <taxon>Entelegynae</taxon>
        <taxon>Araneoidea</taxon>
        <taxon>Araneidae</taxon>
        <taxon>Araneus</taxon>
    </lineage>
</organism>
<comment type="caution">
    <text evidence="1">The sequence shown here is derived from an EMBL/GenBank/DDBJ whole genome shotgun (WGS) entry which is preliminary data.</text>
</comment>
<keyword evidence="2" id="KW-1185">Reference proteome</keyword>
<protein>
    <submittedName>
        <fullName evidence="1">Uncharacterized protein</fullName>
    </submittedName>
</protein>
<proteinExistence type="predicted"/>
<evidence type="ECO:0000313" key="1">
    <source>
        <dbReference type="EMBL" id="GBO13726.1"/>
    </source>
</evidence>
<dbReference type="Proteomes" id="UP000499080">
    <property type="component" value="Unassembled WGS sequence"/>
</dbReference>
<dbReference type="EMBL" id="BGPR01037981">
    <property type="protein sequence ID" value="GBO13726.1"/>
    <property type="molecule type" value="Genomic_DNA"/>
</dbReference>
<name>A0A4Y2UPV8_ARAVE</name>
<accession>A0A4Y2UPV8</accession>
<reference evidence="1 2" key="1">
    <citation type="journal article" date="2019" name="Sci. Rep.">
        <title>Orb-weaving spider Araneus ventricosus genome elucidates the spidroin gene catalogue.</title>
        <authorList>
            <person name="Kono N."/>
            <person name="Nakamura H."/>
            <person name="Ohtoshi R."/>
            <person name="Moran D.A.P."/>
            <person name="Shinohara A."/>
            <person name="Yoshida Y."/>
            <person name="Fujiwara M."/>
            <person name="Mori M."/>
            <person name="Tomita M."/>
            <person name="Arakawa K."/>
        </authorList>
    </citation>
    <scope>NUCLEOTIDE SEQUENCE [LARGE SCALE GENOMIC DNA]</scope>
</reference>
<sequence length="119" mass="13832">MRDCVFLVKLYYNPAGVVSHKLSRKLISQNFSYNMSVPRTLARIKILNLLYSQKKASFSRTRKSNKTNGNNIIRAGSEFAKRMKEEPKGKKKRQAGVIKHKPFVMKPLNIKHRDCFQYA</sequence>
<dbReference type="AlphaFoldDB" id="A0A4Y2UPV8"/>
<gene>
    <name evidence="1" type="ORF">AVEN_68182_1</name>
</gene>